<sequence length="105" mass="11197">MATATVPEGRPGSDCYSPSWRVEYSTIPSLMRPGGEVDSAKIGREVAATTAFSLRPSPPQSVFLPERGKGRGRRRRKDPGLPNKPLPGLPLANEETVDGKGGAPR</sequence>
<organism evidence="1">
    <name type="scientific">Aegilops tauschii</name>
    <name type="common">Tausch's goatgrass</name>
    <name type="synonym">Aegilops squarrosa</name>
    <dbReference type="NCBI Taxonomy" id="37682"/>
    <lineage>
        <taxon>Eukaryota</taxon>
        <taxon>Viridiplantae</taxon>
        <taxon>Streptophyta</taxon>
        <taxon>Embryophyta</taxon>
        <taxon>Tracheophyta</taxon>
        <taxon>Spermatophyta</taxon>
        <taxon>Magnoliopsida</taxon>
        <taxon>Liliopsida</taxon>
        <taxon>Poales</taxon>
        <taxon>Poaceae</taxon>
        <taxon>BOP clade</taxon>
        <taxon>Pooideae</taxon>
        <taxon>Triticodae</taxon>
        <taxon>Triticeae</taxon>
        <taxon>Triticinae</taxon>
        <taxon>Aegilops</taxon>
    </lineage>
</organism>
<dbReference type="EnsemblPlants" id="EMT13134">
    <property type="protein sequence ID" value="EMT13134"/>
    <property type="gene ID" value="F775_25299"/>
</dbReference>
<name>N1QVR9_AEGTA</name>
<evidence type="ECO:0000313" key="1">
    <source>
        <dbReference type="EnsemblPlants" id="EMT13134"/>
    </source>
</evidence>
<protein>
    <submittedName>
        <fullName evidence="1">Uncharacterized protein</fullName>
    </submittedName>
</protein>
<dbReference type="AlphaFoldDB" id="N1QVR9"/>
<accession>N1QVR9</accession>
<reference evidence="1" key="1">
    <citation type="submission" date="2015-06" db="UniProtKB">
        <authorList>
            <consortium name="EnsemblPlants"/>
        </authorList>
    </citation>
    <scope>IDENTIFICATION</scope>
</reference>
<proteinExistence type="predicted"/>